<protein>
    <recommendedName>
        <fullName evidence="3">AlpA family phage regulatory protein</fullName>
    </recommendedName>
</protein>
<evidence type="ECO:0000313" key="1">
    <source>
        <dbReference type="EMBL" id="KDN28401.1"/>
    </source>
</evidence>
<gene>
    <name evidence="1" type="ORF">VFDL14_23725</name>
</gene>
<dbReference type="PANTHER" id="PTHR36154:SF1">
    <property type="entry name" value="DNA-BINDING TRANSCRIPTIONAL ACTIVATOR ALPA"/>
    <property type="match status" value="1"/>
</dbReference>
<dbReference type="EMBL" id="JFFR01000020">
    <property type="protein sequence ID" value="KDN28401.1"/>
    <property type="molecule type" value="Genomic_DNA"/>
</dbReference>
<keyword evidence="2" id="KW-1185">Reference proteome</keyword>
<evidence type="ECO:0008006" key="3">
    <source>
        <dbReference type="Google" id="ProtNLM"/>
    </source>
</evidence>
<dbReference type="Proteomes" id="UP000027219">
    <property type="component" value="Unassembled WGS sequence"/>
</dbReference>
<dbReference type="PANTHER" id="PTHR36154">
    <property type="entry name" value="DNA-BINDING TRANSCRIPTIONAL ACTIVATOR ALPA"/>
    <property type="match status" value="1"/>
</dbReference>
<proteinExistence type="predicted"/>
<dbReference type="OrthoDB" id="8455288at2"/>
<dbReference type="InterPro" id="IPR010260">
    <property type="entry name" value="AlpA"/>
</dbReference>
<dbReference type="SUPFAM" id="SSF46955">
    <property type="entry name" value="Putative DNA-binding domain"/>
    <property type="match status" value="1"/>
</dbReference>
<comment type="caution">
    <text evidence="1">The sequence shown here is derived from an EMBL/GenBank/DDBJ whole genome shotgun (WGS) entry which is preliminary data.</text>
</comment>
<dbReference type="InterPro" id="IPR052931">
    <property type="entry name" value="Prophage_regulatory_activator"/>
</dbReference>
<dbReference type="Gene3D" id="1.10.238.160">
    <property type="match status" value="1"/>
</dbReference>
<evidence type="ECO:0000313" key="2">
    <source>
        <dbReference type="Proteomes" id="UP000027219"/>
    </source>
</evidence>
<dbReference type="InterPro" id="IPR009061">
    <property type="entry name" value="DNA-bd_dom_put_sf"/>
</dbReference>
<organism evidence="1 2">
    <name type="scientific">Vibrio fortis</name>
    <dbReference type="NCBI Taxonomy" id="212667"/>
    <lineage>
        <taxon>Bacteria</taxon>
        <taxon>Pseudomonadati</taxon>
        <taxon>Pseudomonadota</taxon>
        <taxon>Gammaproteobacteria</taxon>
        <taxon>Vibrionales</taxon>
        <taxon>Vibrionaceae</taxon>
        <taxon>Vibrio</taxon>
    </lineage>
</organism>
<accession>A0A066ULT2</accession>
<dbReference type="STRING" id="212667.VFDL14_23725"/>
<name>A0A066ULT2_9VIBR</name>
<sequence>MANDRYMKIGEVLERTSYSRAQIYRLMKSGEFPSAYRLSKNRVAWRESEVDAWVEERQSIFLVPQLDKGQKLLEEVWRR</sequence>
<dbReference type="AlphaFoldDB" id="A0A066ULT2"/>
<reference evidence="1 2" key="1">
    <citation type="submission" date="2014-02" db="EMBL/GenBank/DDBJ databases">
        <title>Vibrio fortis Dalian14 Genome Sequencing.</title>
        <authorList>
            <person name="Wang Y."/>
            <person name="Song L."/>
            <person name="Liu G."/>
            <person name="Ding J."/>
        </authorList>
    </citation>
    <scope>NUCLEOTIDE SEQUENCE [LARGE SCALE GENOMIC DNA]</scope>
    <source>
        <strain evidence="1 2">Dalian14</strain>
    </source>
</reference>
<dbReference type="Pfam" id="PF05930">
    <property type="entry name" value="Phage_AlpA"/>
    <property type="match status" value="1"/>
</dbReference>